<organism evidence="1 2">
    <name type="scientific">Maliponia aquimaris</name>
    <dbReference type="NCBI Taxonomy" id="1673631"/>
    <lineage>
        <taxon>Bacteria</taxon>
        <taxon>Pseudomonadati</taxon>
        <taxon>Pseudomonadota</taxon>
        <taxon>Alphaproteobacteria</taxon>
        <taxon>Rhodobacterales</taxon>
        <taxon>Paracoccaceae</taxon>
        <taxon>Maliponia</taxon>
    </lineage>
</organism>
<dbReference type="OrthoDB" id="7204167at2"/>
<sequence>MHFTLRQKVLFKHCDPAGIVFFPRYAEMVNDAVEALFDEALDWPFQVMHPDAGVPTAAIAMQFTAPSRHGEMLDLNITIQRIGRSSLTLQTVAVCGAETRFTADQTIVCIDGAGRPHPWPQRVRDRIEKLLETAT</sequence>
<dbReference type="EMBL" id="FXYF01000006">
    <property type="protein sequence ID" value="SMX42078.1"/>
    <property type="molecule type" value="Genomic_DNA"/>
</dbReference>
<dbReference type="GO" id="GO:0061522">
    <property type="term" value="F:1,4-dihydroxy-2-naphthoyl-CoA thioesterase activity"/>
    <property type="evidence" value="ECO:0007669"/>
    <property type="project" value="UniProtKB-EC"/>
</dbReference>
<reference evidence="1 2" key="1">
    <citation type="submission" date="2017-05" db="EMBL/GenBank/DDBJ databases">
        <authorList>
            <person name="Song R."/>
            <person name="Chenine A.L."/>
            <person name="Ruprecht R.M."/>
        </authorList>
    </citation>
    <scope>NUCLEOTIDE SEQUENCE [LARGE SCALE GENOMIC DNA]</scope>
    <source>
        <strain evidence="1 2">CECT 8898</strain>
    </source>
</reference>
<proteinExistence type="predicted"/>
<dbReference type="Proteomes" id="UP000207598">
    <property type="component" value="Unassembled WGS sequence"/>
</dbReference>
<dbReference type="SUPFAM" id="SSF54637">
    <property type="entry name" value="Thioesterase/thiol ester dehydrase-isomerase"/>
    <property type="match status" value="1"/>
</dbReference>
<keyword evidence="1" id="KW-0378">Hydrolase</keyword>
<evidence type="ECO:0000313" key="2">
    <source>
        <dbReference type="Proteomes" id="UP000207598"/>
    </source>
</evidence>
<gene>
    <name evidence="1" type="ORF">MAA8898_02518</name>
</gene>
<protein>
    <submittedName>
        <fullName evidence="1">1,4-dihydroxy-2-naphthoyl-CoA hydrolase</fullName>
        <ecNumber evidence="1">3.1.2.28</ecNumber>
    </submittedName>
</protein>
<keyword evidence="2" id="KW-1185">Reference proteome</keyword>
<dbReference type="Gene3D" id="3.10.129.10">
    <property type="entry name" value="Hotdog Thioesterase"/>
    <property type="match status" value="1"/>
</dbReference>
<evidence type="ECO:0000313" key="1">
    <source>
        <dbReference type="EMBL" id="SMX42078.1"/>
    </source>
</evidence>
<name>A0A238KHA6_9RHOB</name>
<dbReference type="CDD" id="cd00586">
    <property type="entry name" value="4HBT"/>
    <property type="match status" value="1"/>
</dbReference>
<dbReference type="Pfam" id="PF13279">
    <property type="entry name" value="4HBT_2"/>
    <property type="match status" value="1"/>
</dbReference>
<dbReference type="AlphaFoldDB" id="A0A238KHA6"/>
<accession>A0A238KHA6</accession>
<dbReference type="RefSeq" id="WP_094021346.1">
    <property type="nucleotide sequence ID" value="NZ_FXYF01000006.1"/>
</dbReference>
<dbReference type="EC" id="3.1.2.28" evidence="1"/>
<dbReference type="InterPro" id="IPR029069">
    <property type="entry name" value="HotDog_dom_sf"/>
</dbReference>